<dbReference type="Gene3D" id="3.90.960.10">
    <property type="entry name" value="YbaK/aminoacyl-tRNA synthetase-associated domain"/>
    <property type="match status" value="1"/>
</dbReference>
<dbReference type="AlphaFoldDB" id="A0A516H5Q8"/>
<reference evidence="2 3" key="1">
    <citation type="submission" date="2019-07" db="EMBL/GenBank/DDBJ databases">
        <title>Genome sequencing for Ferrovibrio sp. K5.</title>
        <authorList>
            <person name="Park S.-J."/>
        </authorList>
    </citation>
    <scope>NUCLEOTIDE SEQUENCE [LARGE SCALE GENOMIC DNA]</scope>
    <source>
        <strain evidence="2 3">K5</strain>
    </source>
</reference>
<dbReference type="SUPFAM" id="SSF55826">
    <property type="entry name" value="YbaK/ProRS associated domain"/>
    <property type="match status" value="1"/>
</dbReference>
<gene>
    <name evidence="2" type="ORF">FNB15_18055</name>
</gene>
<dbReference type="InterPro" id="IPR007214">
    <property type="entry name" value="YbaK/aa-tRNA-synth-assoc-dom"/>
</dbReference>
<keyword evidence="3" id="KW-1185">Reference proteome</keyword>
<dbReference type="Proteomes" id="UP000317496">
    <property type="component" value="Chromosome"/>
</dbReference>
<feature type="domain" description="YbaK/aminoacyl-tRNA synthetase-associated" evidence="1">
    <location>
        <begin position="23"/>
        <end position="143"/>
    </location>
</feature>
<dbReference type="Pfam" id="PF04073">
    <property type="entry name" value="tRNA_edit"/>
    <property type="match status" value="1"/>
</dbReference>
<protein>
    <submittedName>
        <fullName evidence="2">YbaK/EbsC family protein</fullName>
    </submittedName>
</protein>
<organism evidence="2 3">
    <name type="scientific">Ferrovibrio terrae</name>
    <dbReference type="NCBI Taxonomy" id="2594003"/>
    <lineage>
        <taxon>Bacteria</taxon>
        <taxon>Pseudomonadati</taxon>
        <taxon>Pseudomonadota</taxon>
        <taxon>Alphaproteobacteria</taxon>
        <taxon>Rhodospirillales</taxon>
        <taxon>Rhodospirillaceae</taxon>
        <taxon>Ferrovibrio</taxon>
    </lineage>
</organism>
<evidence type="ECO:0000259" key="1">
    <source>
        <dbReference type="Pfam" id="PF04073"/>
    </source>
</evidence>
<proteinExistence type="predicted"/>
<dbReference type="RefSeq" id="WP_144258051.1">
    <property type="nucleotide sequence ID" value="NZ_CP041636.1"/>
</dbReference>
<evidence type="ECO:0000313" key="2">
    <source>
        <dbReference type="EMBL" id="QDO99055.1"/>
    </source>
</evidence>
<evidence type="ECO:0000313" key="3">
    <source>
        <dbReference type="Proteomes" id="UP000317496"/>
    </source>
</evidence>
<dbReference type="CDD" id="cd04332">
    <property type="entry name" value="YbaK_like"/>
    <property type="match status" value="1"/>
</dbReference>
<dbReference type="OrthoDB" id="9786549at2"/>
<dbReference type="GO" id="GO:0002161">
    <property type="term" value="F:aminoacyl-tRNA deacylase activity"/>
    <property type="evidence" value="ECO:0007669"/>
    <property type="project" value="InterPro"/>
</dbReference>
<name>A0A516H5Q8_9PROT</name>
<dbReference type="KEGG" id="fer:FNB15_18055"/>
<sequence length="156" mass="16863">MALASSLQQFLERESVPYKLVEHPGAATMREAAHGAGLPEACVVKAVLLEDDDGFMLAAVPASCDVELAKLSKAVKRPVSLASESDIMTLFTDCARGALPPLGDAYGVEVVIDRRLDTMDDLYFEGGDHCTLVHVKGEDFRRLMPEAKHARISVAH</sequence>
<dbReference type="InterPro" id="IPR036754">
    <property type="entry name" value="YbaK/aa-tRNA-synt-asso_dom_sf"/>
</dbReference>
<accession>A0A516H5Q8</accession>
<dbReference type="EMBL" id="CP041636">
    <property type="protein sequence ID" value="QDO99055.1"/>
    <property type="molecule type" value="Genomic_DNA"/>
</dbReference>